<dbReference type="GO" id="GO:0005886">
    <property type="term" value="C:plasma membrane"/>
    <property type="evidence" value="ECO:0007669"/>
    <property type="project" value="TreeGrafter"/>
</dbReference>
<evidence type="ECO:0000256" key="1">
    <source>
        <dbReference type="ARBA" id="ARBA00004141"/>
    </source>
</evidence>
<evidence type="ECO:0000313" key="8">
    <source>
        <dbReference type="Proteomes" id="UP001218362"/>
    </source>
</evidence>
<sequence>MTAASTGVIDAFRGLTKPQKTAIWASYLGWTLDAFDYFLMVFMLKAISQEFGTGIEDVSEALFLTLAARPLGALVFGWLGDRFGRRPVLMTVIALFSVLSGLSGIAGSLSQLLLIRACFGFAMGGEWGLGASLVMETIPARLRGPVSGLLQAGYSTGYLVASLVYFLFFDALGWRAMFFIGIVPALFVLFIRAHVEESPTFTARLGQIQQGQARQGVLKVVAQNWRLALYLIVLMTGMNFLSHGTQDLYPTFLQKQHGFDTHTTGTLAIVLNIGSIVGSLGFGTLSERLGRRRTLALACLIVVPVIPLWAYSTSLLPLGAGAFLIGLSVQGAWANIPAYLNELSPPAIRAMFPGLVYQLGNLIASRVSPLQAGIAESHGGSYGYALASVTLVTAVALIGWISFGPEKRDALD</sequence>
<feature type="transmembrane region" description="Helical" evidence="5">
    <location>
        <begin position="227"/>
        <end position="245"/>
    </location>
</feature>
<feature type="transmembrane region" description="Helical" evidence="5">
    <location>
        <begin position="21"/>
        <end position="41"/>
    </location>
</feature>
<dbReference type="PROSITE" id="PS50850">
    <property type="entry name" value="MFS"/>
    <property type="match status" value="1"/>
</dbReference>
<dbReference type="Gene3D" id="1.20.1250.20">
    <property type="entry name" value="MFS general substrate transporter like domains"/>
    <property type="match status" value="2"/>
</dbReference>
<feature type="transmembrane region" description="Helical" evidence="5">
    <location>
        <begin position="113"/>
        <end position="134"/>
    </location>
</feature>
<dbReference type="PANTHER" id="PTHR23508">
    <property type="entry name" value="CARBOXYLIC ACID TRANSPORTER PROTEIN HOMOLOG"/>
    <property type="match status" value="1"/>
</dbReference>
<dbReference type="EMBL" id="CP119316">
    <property type="protein sequence ID" value="WEK47911.1"/>
    <property type="molecule type" value="Genomic_DNA"/>
</dbReference>
<dbReference type="InterPro" id="IPR011701">
    <property type="entry name" value="MFS"/>
</dbReference>
<feature type="transmembrane region" description="Helical" evidence="5">
    <location>
        <begin position="87"/>
        <end position="107"/>
    </location>
</feature>
<organism evidence="7 8">
    <name type="scientific">Candidatus Andeanibacterium colombiense</name>
    <dbReference type="NCBI Taxonomy" id="3121345"/>
    <lineage>
        <taxon>Bacteria</taxon>
        <taxon>Pseudomonadati</taxon>
        <taxon>Pseudomonadota</taxon>
        <taxon>Alphaproteobacteria</taxon>
        <taxon>Sphingomonadales</taxon>
        <taxon>Sphingomonadaceae</taxon>
        <taxon>Candidatus Andeanibacterium</taxon>
    </lineage>
</organism>
<feature type="transmembrane region" description="Helical" evidence="5">
    <location>
        <begin position="61"/>
        <end position="80"/>
    </location>
</feature>
<evidence type="ECO:0000256" key="2">
    <source>
        <dbReference type="ARBA" id="ARBA00022692"/>
    </source>
</evidence>
<evidence type="ECO:0000256" key="4">
    <source>
        <dbReference type="ARBA" id="ARBA00023136"/>
    </source>
</evidence>
<proteinExistence type="predicted"/>
<dbReference type="AlphaFoldDB" id="A0AAJ5X8V4"/>
<accession>A0AAJ5X8V4</accession>
<evidence type="ECO:0000259" key="6">
    <source>
        <dbReference type="PROSITE" id="PS50850"/>
    </source>
</evidence>
<dbReference type="Proteomes" id="UP001218362">
    <property type="component" value="Chromosome"/>
</dbReference>
<feature type="domain" description="Major facilitator superfamily (MFS) profile" evidence="6">
    <location>
        <begin position="22"/>
        <end position="408"/>
    </location>
</feature>
<dbReference type="SUPFAM" id="SSF103473">
    <property type="entry name" value="MFS general substrate transporter"/>
    <property type="match status" value="1"/>
</dbReference>
<protein>
    <submittedName>
        <fullName evidence="7">MFS transporter</fullName>
    </submittedName>
</protein>
<evidence type="ECO:0000313" key="7">
    <source>
        <dbReference type="EMBL" id="WEK47911.1"/>
    </source>
</evidence>
<feature type="transmembrane region" description="Helical" evidence="5">
    <location>
        <begin position="174"/>
        <end position="195"/>
    </location>
</feature>
<keyword evidence="2 5" id="KW-0812">Transmembrane</keyword>
<dbReference type="Pfam" id="PF07690">
    <property type="entry name" value="MFS_1"/>
    <property type="match status" value="1"/>
</dbReference>
<name>A0AAJ5X8V4_9SPHN</name>
<evidence type="ECO:0000256" key="5">
    <source>
        <dbReference type="SAM" id="Phobius"/>
    </source>
</evidence>
<dbReference type="GO" id="GO:0046943">
    <property type="term" value="F:carboxylic acid transmembrane transporter activity"/>
    <property type="evidence" value="ECO:0007669"/>
    <property type="project" value="TreeGrafter"/>
</dbReference>
<evidence type="ECO:0000256" key="3">
    <source>
        <dbReference type="ARBA" id="ARBA00022989"/>
    </source>
</evidence>
<feature type="transmembrane region" description="Helical" evidence="5">
    <location>
        <begin position="295"/>
        <end position="312"/>
    </location>
</feature>
<feature type="transmembrane region" description="Helical" evidence="5">
    <location>
        <begin position="265"/>
        <end position="283"/>
    </location>
</feature>
<feature type="transmembrane region" description="Helical" evidence="5">
    <location>
        <begin position="146"/>
        <end position="168"/>
    </location>
</feature>
<feature type="transmembrane region" description="Helical" evidence="5">
    <location>
        <begin position="384"/>
        <end position="403"/>
    </location>
</feature>
<keyword evidence="3 5" id="KW-1133">Transmembrane helix</keyword>
<dbReference type="InterPro" id="IPR020846">
    <property type="entry name" value="MFS_dom"/>
</dbReference>
<comment type="subcellular location">
    <subcellularLocation>
        <location evidence="1">Membrane</location>
        <topology evidence="1">Multi-pass membrane protein</topology>
    </subcellularLocation>
</comment>
<dbReference type="PANTHER" id="PTHR23508:SF10">
    <property type="entry name" value="CARBOXYLIC ACID TRANSPORTER PROTEIN HOMOLOG"/>
    <property type="match status" value="1"/>
</dbReference>
<dbReference type="InterPro" id="IPR036259">
    <property type="entry name" value="MFS_trans_sf"/>
</dbReference>
<keyword evidence="4 5" id="KW-0472">Membrane</keyword>
<reference evidence="7" key="1">
    <citation type="submission" date="2023-03" db="EMBL/GenBank/DDBJ databases">
        <title>Andean soil-derived lignocellulolytic bacterial consortium as a source of novel taxa and putative plastic-active enzymes.</title>
        <authorList>
            <person name="Diaz-Garcia L."/>
            <person name="Chuvochina M."/>
            <person name="Feuerriegel G."/>
            <person name="Bunk B."/>
            <person name="Sproer C."/>
            <person name="Streit W.R."/>
            <person name="Rodriguez L.M."/>
            <person name="Overmann J."/>
            <person name="Jimenez D.J."/>
        </authorList>
    </citation>
    <scope>NUCLEOTIDE SEQUENCE</scope>
    <source>
        <strain evidence="7">MAG 26</strain>
    </source>
</reference>
<gene>
    <name evidence="7" type="ORF">P0Y56_06340</name>
</gene>
<dbReference type="KEGG" id="acob:P0Y56_06340"/>